<dbReference type="EMBL" id="CM007894">
    <property type="protein sequence ID" value="OTG24346.1"/>
    <property type="molecule type" value="Genomic_DNA"/>
</dbReference>
<dbReference type="AlphaFoldDB" id="A0A251UNB3"/>
<proteinExistence type="predicted"/>
<sequence length="50" mass="5844">MRLSQISCQALFLIAIWIQCGTVYIKGHKACRSGCGQSEYERWIRCRTFM</sequence>
<reference evidence="2" key="3">
    <citation type="submission" date="2020-06" db="EMBL/GenBank/DDBJ databases">
        <title>Helianthus annuus Genome sequencing and assembly Release 2.</title>
        <authorList>
            <person name="Gouzy J."/>
            <person name="Langlade N."/>
            <person name="Munos S."/>
        </authorList>
    </citation>
    <scope>NUCLEOTIDE SEQUENCE</scope>
    <source>
        <tissue evidence="2">Leaves</tissue>
    </source>
</reference>
<gene>
    <name evidence="3" type="ORF">HannXRQ_Chr05g0135701</name>
    <name evidence="2" type="ORF">HanXRQr2_Chr05g0199231</name>
</gene>
<name>A0A251UNB3_HELAN</name>
<evidence type="ECO:0000256" key="1">
    <source>
        <dbReference type="SAM" id="SignalP"/>
    </source>
</evidence>
<feature type="chain" id="PRO_5013213616" evidence="1">
    <location>
        <begin position="23"/>
        <end position="50"/>
    </location>
</feature>
<dbReference type="InParanoid" id="A0A251UNB3"/>
<dbReference type="Proteomes" id="UP000215914">
    <property type="component" value="Chromosome 5"/>
</dbReference>
<reference evidence="2 4" key="1">
    <citation type="journal article" date="2017" name="Nature">
        <title>The sunflower genome provides insights into oil metabolism, flowering and Asterid evolution.</title>
        <authorList>
            <person name="Badouin H."/>
            <person name="Gouzy J."/>
            <person name="Grassa C.J."/>
            <person name="Murat F."/>
            <person name="Staton S.E."/>
            <person name="Cottret L."/>
            <person name="Lelandais-Briere C."/>
            <person name="Owens G.L."/>
            <person name="Carrere S."/>
            <person name="Mayjonade B."/>
            <person name="Legrand L."/>
            <person name="Gill N."/>
            <person name="Kane N.C."/>
            <person name="Bowers J.E."/>
            <person name="Hubner S."/>
            <person name="Bellec A."/>
            <person name="Berard A."/>
            <person name="Berges H."/>
            <person name="Blanchet N."/>
            <person name="Boniface M.C."/>
            <person name="Brunel D."/>
            <person name="Catrice O."/>
            <person name="Chaidir N."/>
            <person name="Claudel C."/>
            <person name="Donnadieu C."/>
            <person name="Faraut T."/>
            <person name="Fievet G."/>
            <person name="Helmstetter N."/>
            <person name="King M."/>
            <person name="Knapp S.J."/>
            <person name="Lai Z."/>
            <person name="Le Paslier M.C."/>
            <person name="Lippi Y."/>
            <person name="Lorenzon L."/>
            <person name="Mandel J.R."/>
            <person name="Marage G."/>
            <person name="Marchand G."/>
            <person name="Marquand E."/>
            <person name="Bret-Mestries E."/>
            <person name="Morien E."/>
            <person name="Nambeesan S."/>
            <person name="Nguyen T."/>
            <person name="Pegot-Espagnet P."/>
            <person name="Pouilly N."/>
            <person name="Raftis F."/>
            <person name="Sallet E."/>
            <person name="Schiex T."/>
            <person name="Thomas J."/>
            <person name="Vandecasteele C."/>
            <person name="Vares D."/>
            <person name="Vear F."/>
            <person name="Vautrin S."/>
            <person name="Crespi M."/>
            <person name="Mangin B."/>
            <person name="Burke J.M."/>
            <person name="Salse J."/>
            <person name="Munos S."/>
            <person name="Vincourt P."/>
            <person name="Rieseberg L.H."/>
            <person name="Langlade N.B."/>
        </authorList>
    </citation>
    <scope>NUCLEOTIDE SEQUENCE [LARGE SCALE GENOMIC DNA]</scope>
    <source>
        <strain evidence="4">cv. SF193</strain>
        <tissue evidence="2">Leaves</tissue>
    </source>
</reference>
<keyword evidence="1" id="KW-0732">Signal</keyword>
<dbReference type="EMBL" id="MNCJ02000320">
    <property type="protein sequence ID" value="KAF5804622.1"/>
    <property type="molecule type" value="Genomic_DNA"/>
</dbReference>
<organism evidence="3 4">
    <name type="scientific">Helianthus annuus</name>
    <name type="common">Common sunflower</name>
    <dbReference type="NCBI Taxonomy" id="4232"/>
    <lineage>
        <taxon>Eukaryota</taxon>
        <taxon>Viridiplantae</taxon>
        <taxon>Streptophyta</taxon>
        <taxon>Embryophyta</taxon>
        <taxon>Tracheophyta</taxon>
        <taxon>Spermatophyta</taxon>
        <taxon>Magnoliopsida</taxon>
        <taxon>eudicotyledons</taxon>
        <taxon>Gunneridae</taxon>
        <taxon>Pentapetalae</taxon>
        <taxon>asterids</taxon>
        <taxon>campanulids</taxon>
        <taxon>Asterales</taxon>
        <taxon>Asteraceae</taxon>
        <taxon>Asteroideae</taxon>
        <taxon>Heliantheae alliance</taxon>
        <taxon>Heliantheae</taxon>
        <taxon>Helianthus</taxon>
    </lineage>
</organism>
<protein>
    <submittedName>
        <fullName evidence="3">Uncharacterized protein</fullName>
    </submittedName>
</protein>
<reference evidence="3" key="2">
    <citation type="submission" date="2017-02" db="EMBL/GenBank/DDBJ databases">
        <title>Sunflower complete genome.</title>
        <authorList>
            <person name="Langlade N."/>
            <person name="Munos S."/>
        </authorList>
    </citation>
    <scope>NUCLEOTIDE SEQUENCE [LARGE SCALE GENOMIC DNA]</scope>
    <source>
        <tissue evidence="3">Leaves</tissue>
    </source>
</reference>
<evidence type="ECO:0000313" key="2">
    <source>
        <dbReference type="EMBL" id="KAF5804622.1"/>
    </source>
</evidence>
<feature type="signal peptide" evidence="1">
    <location>
        <begin position="1"/>
        <end position="22"/>
    </location>
</feature>
<dbReference type="Gramene" id="mRNA:HanXRQr2_Chr05g0199231">
    <property type="protein sequence ID" value="mRNA:HanXRQr2_Chr05g0199231"/>
    <property type="gene ID" value="HanXRQr2_Chr05g0199231"/>
</dbReference>
<evidence type="ECO:0000313" key="3">
    <source>
        <dbReference type="EMBL" id="OTG24346.1"/>
    </source>
</evidence>
<evidence type="ECO:0000313" key="4">
    <source>
        <dbReference type="Proteomes" id="UP000215914"/>
    </source>
</evidence>
<keyword evidence="4" id="KW-1185">Reference proteome</keyword>
<accession>A0A251UNB3</accession>